<dbReference type="RefSeq" id="WP_097643406.1">
    <property type="nucleotide sequence ID" value="NZ_NQWI01000022.1"/>
</dbReference>
<dbReference type="InterPro" id="IPR036388">
    <property type="entry name" value="WH-like_DNA-bd_sf"/>
</dbReference>
<dbReference type="Proteomes" id="UP000220527">
    <property type="component" value="Unassembled WGS sequence"/>
</dbReference>
<dbReference type="GO" id="GO:0016887">
    <property type="term" value="F:ATP hydrolysis activity"/>
    <property type="evidence" value="ECO:0007669"/>
    <property type="project" value="InterPro"/>
</dbReference>
<dbReference type="OrthoDB" id="9806951at2"/>
<dbReference type="Gene3D" id="1.10.10.10">
    <property type="entry name" value="Winged helix-like DNA-binding domain superfamily/Winged helix DNA-binding domain"/>
    <property type="match status" value="1"/>
</dbReference>
<accession>A0A2A6RLD6</accession>
<dbReference type="GO" id="GO:0005524">
    <property type="term" value="F:ATP binding"/>
    <property type="evidence" value="ECO:0007669"/>
    <property type="project" value="InterPro"/>
</dbReference>
<dbReference type="GO" id="GO:0003677">
    <property type="term" value="F:DNA binding"/>
    <property type="evidence" value="ECO:0007669"/>
    <property type="project" value="UniProtKB-KW"/>
</dbReference>
<evidence type="ECO:0000256" key="5">
    <source>
        <dbReference type="ARBA" id="ARBA00023172"/>
    </source>
</evidence>
<dbReference type="InterPro" id="IPR027417">
    <property type="entry name" value="P-loop_NTPase"/>
</dbReference>
<dbReference type="Gene3D" id="3.40.50.300">
    <property type="entry name" value="P-loop containing nucleotide triphosphate hydrolases"/>
    <property type="match status" value="1"/>
</dbReference>
<dbReference type="PANTHER" id="PTHR42848:SF1">
    <property type="entry name" value="HOLLIDAY JUNCTION BRANCH MIGRATION COMPLEX SUBUNIT RUVB"/>
    <property type="match status" value="1"/>
</dbReference>
<dbReference type="InterPro" id="IPR008823">
    <property type="entry name" value="RuvB_wg_C"/>
</dbReference>
<evidence type="ECO:0000256" key="7">
    <source>
        <dbReference type="SAM" id="MobiDB-lite"/>
    </source>
</evidence>
<sequence length="1779" mass="195993">MQYLAAMLKEFLERHFTDALRRDSTASVRPVLIGPPTETLGILYDLLTANGASNWGMNGGEIVVLYVRSQGNARNTTSPSPILSRECQWDYAVTVRNSHSQVVILAAPSMWDGRPESLANTTETLGTLQTDRQGRKIKDPLWKFVIERIAETTAALEITCRNALQEITKQSQDLDPDMRNRVPWVVANELLSPPPAGLLPVDIIALASGLPPFGETNIDLNGAMRVIRRLGNFIGDQGLVSSFDKLRGTQVAQAGSFENDLSALETAIGSKVLSGAGFERAPAWFYRPGQPIPSWWMSLDAQVFSQILDEATDTRPARVELRCENALNGPAPIKGEPWITANLVNLRVSAPAGSIFAGPSFSRRIRTQQTTLSSDSNDATLCIDTNPPPHDRPMKYLVDAPGFASTPIDVLVLDSFRCGGLARVRDADQIRIPQFTRTQDTWRQEITLPRAGAIDLTIYHSQQVATVHVEGPTKQPLSKSTTPGRAQVTFVIEVEDDEEAMVVLEDNAGNSIGRWIIHFTVHEATEIARNRYEALVAVHQTPRGAGRPRTPRPQNRLIHRIEDACISSPNSWRPILACWSETALVIPTIDWDDPWLGDTRPQIDPRPNFTPPQVVLDAREAVRSYIQKQLRTIGEIDLGEMNFVPLVESYVQVYRDWLEAEPHHATWIDSLAVHAALYNAQAGRYIATTEPVALLLSPLHPLRLGWQCLAQQQLFNSLNRLCPAAGLLDPSSCPDISACYIFQGGNRQIRAFFSVACDNPYWSILWNQGFLGQRDERASVLVRLSELGLESRGITGGFSRSQAIDSLVEITKLLPGRATLRVGIIGSKESSSACADGVSDWCIDQYDKEVSLGISPFAVDVYDLRGASQPSPEQLALLSEKTQERVRWFKLDTVPTTSKQDLIILDQLSAEAPIGRDGTIRSPIGSGALCRVRIREDFQNAVWIRESRAANSAPSPVGLAGLLQETVTRFEELVPQETGTSQLQFQPNQQAIGSRLSQSTYLAVTSSQIDPACIIRGATEQQGYLWDYELPGVLGGDEDSAGYYLIAQPLPAMRRAIERSAAFVAPGAQVQDLLDEISRRGIPILKRLASGGSQSRGELGLLLAVRLLQDAFRSGSGTVRLPVWNGECIHLLLPVDPYEEPFERVRHRLCNDTTSAQRPDLLIFAIQAPANGSPIQLKITPVEVKFREASLSYSDQQSALQQAANLGQVLDTVWVQTPQSDLWATCGAALLTQCLNLAFRIYADAAIHGGTSPEWAQLQARVIQDVLSRTASITINSGGRLLVFDRASHASSMIVDVDGDGWQDTAILCRADAEVLLTGNGNLSQLGDDAVRLLDFSFPACGSQPAGNPPSAKTTPQTSPSQQPLAAPLVEQSSLFSLDLGINEVRAPSSLQSPDMERVEPITEVPPIKQGGSQEEATSAPLKSEGVKIIDEATRPLVDERRGGSTIPVEIRQQVRDAFEGFIGNAAGVRRITNDLLRALIDNPPHLSKNYLLTGQPSTGKTELARRLAAALRLPFVKLDGRGVGSRERLFELVNGELNQRGLRASQIGQQAGLPVIEYPPLIIFIDEVHLVPRTVQESLLTMLEAADRTVTLQNQVAQVNRTTFLFATTRASDVDSAFRSRCAEVQLREYNLEEVAQIVNYRFPHGWPTETYHLIARLGRLVPRVALDLARELETEMTVSEYPERNINEHLEEVRKAREIDEIGLTPTDIAYLDILNRADRQVGEQAIVNMLRTVDKDRIVDEVEPFLIRLGFIQLGKQGRVITDEGRSHLTHLRKKT</sequence>
<organism evidence="9 10">
    <name type="scientific">Candidatus Viridilinea mediisalina</name>
    <dbReference type="NCBI Taxonomy" id="2024553"/>
    <lineage>
        <taxon>Bacteria</taxon>
        <taxon>Bacillati</taxon>
        <taxon>Chloroflexota</taxon>
        <taxon>Chloroflexia</taxon>
        <taxon>Chloroflexales</taxon>
        <taxon>Chloroflexineae</taxon>
        <taxon>Oscillochloridaceae</taxon>
        <taxon>Candidatus Viridilinea</taxon>
    </lineage>
</organism>
<feature type="region of interest" description="Disordered" evidence="7">
    <location>
        <begin position="1404"/>
        <end position="1423"/>
    </location>
</feature>
<evidence type="ECO:0000256" key="4">
    <source>
        <dbReference type="ARBA" id="ARBA00023125"/>
    </source>
</evidence>
<dbReference type="GO" id="GO:0009378">
    <property type="term" value="F:four-way junction helicase activity"/>
    <property type="evidence" value="ECO:0007669"/>
    <property type="project" value="InterPro"/>
</dbReference>
<feature type="region of interest" description="Disordered" evidence="7">
    <location>
        <begin position="1342"/>
        <end position="1366"/>
    </location>
</feature>
<dbReference type="GO" id="GO:0006281">
    <property type="term" value="P:DNA repair"/>
    <property type="evidence" value="ECO:0007669"/>
    <property type="project" value="UniProtKB-KW"/>
</dbReference>
<comment type="caution">
    <text evidence="9">The sequence shown here is derived from an EMBL/GenBank/DDBJ whole genome shotgun (WGS) entry which is preliminary data.</text>
</comment>
<keyword evidence="2" id="KW-0227">DNA damage</keyword>
<keyword evidence="5" id="KW-0233">DNA recombination</keyword>
<dbReference type="SMART" id="SM00382">
    <property type="entry name" value="AAA"/>
    <property type="match status" value="1"/>
</dbReference>
<name>A0A2A6RLD6_9CHLR</name>
<dbReference type="EMBL" id="NQWI01000022">
    <property type="protein sequence ID" value="PDW03753.1"/>
    <property type="molecule type" value="Genomic_DNA"/>
</dbReference>
<dbReference type="Pfam" id="PF00004">
    <property type="entry name" value="AAA"/>
    <property type="match status" value="1"/>
</dbReference>
<evidence type="ECO:0000256" key="1">
    <source>
        <dbReference type="ARBA" id="ARBA00022490"/>
    </source>
</evidence>
<keyword evidence="3" id="KW-0378">Hydrolase</keyword>
<dbReference type="Pfam" id="PF05491">
    <property type="entry name" value="WHD_RuvB"/>
    <property type="match status" value="1"/>
</dbReference>
<gene>
    <name evidence="9" type="ORF">CJ255_07175</name>
</gene>
<reference evidence="10" key="1">
    <citation type="submission" date="2017-08" db="EMBL/GenBank/DDBJ databases">
        <authorList>
            <person name="Grouzdev D.S."/>
            <person name="Gaisin V.A."/>
            <person name="Rysina M.S."/>
            <person name="Gorlenko V.M."/>
        </authorList>
    </citation>
    <scope>NUCLEOTIDE SEQUENCE [LARGE SCALE GENOMIC DNA]</scope>
    <source>
        <strain evidence="10">Kir15-3F</strain>
    </source>
</reference>
<dbReference type="InterPro" id="IPR004605">
    <property type="entry name" value="DNA_helicase_Holl-junc_RuvB"/>
</dbReference>
<keyword evidence="10" id="KW-1185">Reference proteome</keyword>
<dbReference type="GO" id="GO:0006310">
    <property type="term" value="P:DNA recombination"/>
    <property type="evidence" value="ECO:0007669"/>
    <property type="project" value="UniProtKB-KW"/>
</dbReference>
<evidence type="ECO:0000313" key="9">
    <source>
        <dbReference type="EMBL" id="PDW03753.1"/>
    </source>
</evidence>
<dbReference type="SUPFAM" id="SSF52540">
    <property type="entry name" value="P-loop containing nucleoside triphosphate hydrolases"/>
    <property type="match status" value="1"/>
</dbReference>
<feature type="compositionally biased region" description="Polar residues" evidence="7">
    <location>
        <begin position="1351"/>
        <end position="1364"/>
    </location>
</feature>
<evidence type="ECO:0000256" key="2">
    <source>
        <dbReference type="ARBA" id="ARBA00022763"/>
    </source>
</evidence>
<proteinExistence type="predicted"/>
<dbReference type="InterPro" id="IPR036390">
    <property type="entry name" value="WH_DNA-bd_sf"/>
</dbReference>
<dbReference type="InterPro" id="IPR003593">
    <property type="entry name" value="AAA+_ATPase"/>
</dbReference>
<dbReference type="CDD" id="cd00009">
    <property type="entry name" value="AAA"/>
    <property type="match status" value="1"/>
</dbReference>
<keyword evidence="6" id="KW-0234">DNA repair</keyword>
<dbReference type="InterPro" id="IPR003959">
    <property type="entry name" value="ATPase_AAA_core"/>
</dbReference>
<evidence type="ECO:0000259" key="8">
    <source>
        <dbReference type="SMART" id="SM00382"/>
    </source>
</evidence>
<evidence type="ECO:0000256" key="3">
    <source>
        <dbReference type="ARBA" id="ARBA00022801"/>
    </source>
</evidence>
<keyword evidence="1" id="KW-0963">Cytoplasm</keyword>
<dbReference type="PANTHER" id="PTHR42848">
    <property type="match status" value="1"/>
</dbReference>
<evidence type="ECO:0000256" key="6">
    <source>
        <dbReference type="ARBA" id="ARBA00023204"/>
    </source>
</evidence>
<keyword evidence="4" id="KW-0238">DNA-binding</keyword>
<protein>
    <recommendedName>
        <fullName evidence="8">AAA+ ATPase domain-containing protein</fullName>
    </recommendedName>
</protein>
<dbReference type="SUPFAM" id="SSF46785">
    <property type="entry name" value="Winged helix' DNA-binding domain"/>
    <property type="match status" value="1"/>
</dbReference>
<feature type="domain" description="AAA+ ATPase" evidence="8">
    <location>
        <begin position="1487"/>
        <end position="1634"/>
    </location>
</feature>
<evidence type="ECO:0000313" key="10">
    <source>
        <dbReference type="Proteomes" id="UP000220527"/>
    </source>
</evidence>